<feature type="binding site" evidence="10">
    <location>
        <position position="44"/>
    </location>
    <ligand>
        <name>Mg(2+)</name>
        <dbReference type="ChEBI" id="CHEBI:18420"/>
    </ligand>
</feature>
<feature type="site" description="Interaction with target DNA" evidence="10">
    <location>
        <position position="81"/>
    </location>
</feature>
<dbReference type="RefSeq" id="WP_013932177.1">
    <property type="nucleotide sequence ID" value="NC_015707.1"/>
</dbReference>
<keyword evidence="9 10" id="KW-0234">DNA repair</keyword>
<dbReference type="eggNOG" id="COG1515">
    <property type="taxonomic scope" value="Bacteria"/>
</dbReference>
<keyword evidence="6 10" id="KW-0227">DNA damage</keyword>
<dbReference type="OrthoDB" id="9790916at2"/>
<dbReference type="EC" id="3.1.21.7" evidence="10"/>
<dbReference type="GO" id="GO:0005737">
    <property type="term" value="C:cytoplasm"/>
    <property type="evidence" value="ECO:0007669"/>
    <property type="project" value="UniProtKB-SubCell"/>
</dbReference>
<evidence type="ECO:0000256" key="8">
    <source>
        <dbReference type="ARBA" id="ARBA00022842"/>
    </source>
</evidence>
<dbReference type="PANTHER" id="PTHR28511">
    <property type="entry name" value="ENDONUCLEASE V"/>
    <property type="match status" value="1"/>
</dbReference>
<keyword evidence="3 10" id="KW-0540">Nuclease</keyword>
<keyword evidence="2 10" id="KW-0963">Cytoplasm</keyword>
<dbReference type="KEGG" id="tta:Theth_0871"/>
<dbReference type="GO" id="GO:0043737">
    <property type="term" value="F:deoxyribonuclease V activity"/>
    <property type="evidence" value="ECO:0007669"/>
    <property type="project" value="UniProtKB-UniRule"/>
</dbReference>
<evidence type="ECO:0000256" key="1">
    <source>
        <dbReference type="ARBA" id="ARBA00004496"/>
    </source>
</evidence>
<keyword evidence="12" id="KW-1185">Reference proteome</keyword>
<keyword evidence="5 10" id="KW-0255">Endonuclease</keyword>
<evidence type="ECO:0000256" key="6">
    <source>
        <dbReference type="ARBA" id="ARBA00022763"/>
    </source>
</evidence>
<comment type="similarity">
    <text evidence="10">Belongs to the endonuclease V family.</text>
</comment>
<dbReference type="PATRIC" id="fig|688269.3.peg.895"/>
<dbReference type="GO" id="GO:0003727">
    <property type="term" value="F:single-stranded RNA binding"/>
    <property type="evidence" value="ECO:0007669"/>
    <property type="project" value="TreeGrafter"/>
</dbReference>
<reference evidence="11 12" key="1">
    <citation type="submission" date="2010-11" db="EMBL/GenBank/DDBJ databases">
        <title>The complete genome of Thermotoga thermarum DSM 5069.</title>
        <authorList>
            <consortium name="US DOE Joint Genome Institute (JGI-PGF)"/>
            <person name="Lucas S."/>
            <person name="Copeland A."/>
            <person name="Lapidus A."/>
            <person name="Bruce D."/>
            <person name="Goodwin L."/>
            <person name="Pitluck S."/>
            <person name="Kyrpides N."/>
            <person name="Mavromatis K."/>
            <person name="Ivanova N."/>
            <person name="Zeytun A."/>
            <person name="Brettin T."/>
            <person name="Detter J.C."/>
            <person name="Tapia R."/>
            <person name="Han C."/>
            <person name="Land M."/>
            <person name="Hauser L."/>
            <person name="Markowitz V."/>
            <person name="Cheng J.-F."/>
            <person name="Hugenholtz P."/>
            <person name="Woyke T."/>
            <person name="Wu D."/>
            <person name="Spring S."/>
            <person name="Schroeder M."/>
            <person name="Brambilla E."/>
            <person name="Klenk H.-P."/>
            <person name="Eisen J.A."/>
        </authorList>
    </citation>
    <scope>NUCLEOTIDE SEQUENCE [LARGE SCALE GENOMIC DNA]</scope>
    <source>
        <strain evidence="11 12">DSM 5069</strain>
    </source>
</reference>
<proteinExistence type="inferred from homology"/>
<dbReference type="Proteomes" id="UP000006804">
    <property type="component" value="Chromosome"/>
</dbReference>
<dbReference type="HOGENOM" id="CLU_047631_1_1_0"/>
<dbReference type="FunFam" id="3.30.2170.10:FF:000008">
    <property type="entry name" value="Endonuclease V"/>
    <property type="match status" value="1"/>
</dbReference>
<evidence type="ECO:0000256" key="4">
    <source>
        <dbReference type="ARBA" id="ARBA00022723"/>
    </source>
</evidence>
<dbReference type="EMBL" id="CP002351">
    <property type="protein sequence ID" value="AEH50955.1"/>
    <property type="molecule type" value="Genomic_DNA"/>
</dbReference>
<dbReference type="NCBIfam" id="NF041102">
    <property type="entry name" value="endonuc_V_Ttgales"/>
    <property type="match status" value="1"/>
</dbReference>
<dbReference type="PANTHER" id="PTHR28511:SF1">
    <property type="entry name" value="ENDONUCLEASE V"/>
    <property type="match status" value="1"/>
</dbReference>
<comment type="subcellular location">
    <subcellularLocation>
        <location evidence="1 10">Cytoplasm</location>
    </subcellularLocation>
</comment>
<comment type="cofactor">
    <cofactor evidence="10">
        <name>Mg(2+)</name>
        <dbReference type="ChEBI" id="CHEBI:18420"/>
    </cofactor>
</comment>
<dbReference type="HAMAP" id="MF_00801">
    <property type="entry name" value="Endonuclease_5"/>
    <property type="match status" value="1"/>
</dbReference>
<evidence type="ECO:0000256" key="2">
    <source>
        <dbReference type="ARBA" id="ARBA00022490"/>
    </source>
</evidence>
<evidence type="ECO:0000256" key="3">
    <source>
        <dbReference type="ARBA" id="ARBA00022722"/>
    </source>
</evidence>
<dbReference type="InterPro" id="IPR053396">
    <property type="entry name" value="Endonuclease_V-like"/>
</dbReference>
<evidence type="ECO:0000256" key="9">
    <source>
        <dbReference type="ARBA" id="ARBA00023204"/>
    </source>
</evidence>
<accession>F7YX57</accession>
<evidence type="ECO:0000256" key="7">
    <source>
        <dbReference type="ARBA" id="ARBA00022801"/>
    </source>
</evidence>
<keyword evidence="7 10" id="KW-0378">Hydrolase</keyword>
<dbReference type="GO" id="GO:0000287">
    <property type="term" value="F:magnesium ion binding"/>
    <property type="evidence" value="ECO:0007669"/>
    <property type="project" value="UniProtKB-UniRule"/>
</dbReference>
<organism evidence="11 12">
    <name type="scientific">Pseudothermotoga thermarum DSM 5069</name>
    <dbReference type="NCBI Taxonomy" id="688269"/>
    <lineage>
        <taxon>Bacteria</taxon>
        <taxon>Thermotogati</taxon>
        <taxon>Thermotogota</taxon>
        <taxon>Thermotogae</taxon>
        <taxon>Thermotogales</taxon>
        <taxon>Thermotogaceae</taxon>
        <taxon>Pseudothermotoga</taxon>
    </lineage>
</organism>
<dbReference type="Gene3D" id="3.30.2170.10">
    <property type="entry name" value="archaeoglobus fulgidus dsm 4304 superfamily"/>
    <property type="match status" value="1"/>
</dbReference>
<dbReference type="Pfam" id="PF04493">
    <property type="entry name" value="Endonuclease_5"/>
    <property type="match status" value="1"/>
</dbReference>
<dbReference type="STRING" id="688269.Theth_0871"/>
<evidence type="ECO:0000313" key="11">
    <source>
        <dbReference type="EMBL" id="AEH50955.1"/>
    </source>
</evidence>
<sequence>MKYEKLHEWNVSVEEAIKIQNQLRSKIKLMPLKEEKIRYVAGVDLSFPEPNLGYAVIVVIDLFNMSIVENVAAKEKVVFDYIPGLLAFREGPVFLKAWENLKTKPNLVVFDGHGIAHPRGLGIASHMGLWINLPTIGVAKSKLYGFYKGLQQAKWSEVPLLDPSGNQIGIVIRTKENADPIFVSPGHLCDLDSASKIVKKMCLENNRLPEPTRLAHLLTQKIHRR</sequence>
<evidence type="ECO:0000313" key="12">
    <source>
        <dbReference type="Proteomes" id="UP000006804"/>
    </source>
</evidence>
<dbReference type="CDD" id="cd06559">
    <property type="entry name" value="Endonuclease_V"/>
    <property type="match status" value="1"/>
</dbReference>
<dbReference type="GO" id="GO:0016891">
    <property type="term" value="F:RNA endonuclease activity producing 5'-phosphomonoesters, hydrolytic mechanism"/>
    <property type="evidence" value="ECO:0007669"/>
    <property type="project" value="TreeGrafter"/>
</dbReference>
<evidence type="ECO:0000256" key="10">
    <source>
        <dbReference type="HAMAP-Rule" id="MF_00801"/>
    </source>
</evidence>
<dbReference type="GO" id="GO:0006281">
    <property type="term" value="P:DNA repair"/>
    <property type="evidence" value="ECO:0007669"/>
    <property type="project" value="UniProtKB-UniRule"/>
</dbReference>
<feature type="binding site" evidence="10">
    <location>
        <position position="111"/>
    </location>
    <ligand>
        <name>Mg(2+)</name>
        <dbReference type="ChEBI" id="CHEBI:18420"/>
    </ligand>
</feature>
<keyword evidence="4 10" id="KW-0479">Metal-binding</keyword>
<name>F7YX57_9THEM</name>
<gene>
    <name evidence="10" type="primary">nfi</name>
    <name evidence="11" type="ORF">Theth_0871</name>
</gene>
<dbReference type="AlphaFoldDB" id="F7YX57"/>
<comment type="catalytic activity">
    <reaction evidence="10">
        <text>Endonucleolytic cleavage at apurinic or apyrimidinic sites to products with a 5'-phosphate.</text>
        <dbReference type="EC" id="3.1.21.7"/>
    </reaction>
</comment>
<dbReference type="InterPro" id="IPR007581">
    <property type="entry name" value="Endonuclease-V"/>
</dbReference>
<protein>
    <recommendedName>
        <fullName evidence="10">Endonuclease V</fullName>
        <ecNumber evidence="10">3.1.21.7</ecNumber>
    </recommendedName>
    <alternativeName>
        <fullName evidence="10">Deoxyinosine 3'endonuclease</fullName>
    </alternativeName>
    <alternativeName>
        <fullName evidence="10">Deoxyribonuclease V</fullName>
        <shortName evidence="10">DNase V</shortName>
    </alternativeName>
</protein>
<comment type="function">
    <text evidence="10">DNA repair enzyme involved in the repair of deaminated bases. Selectively cleaves double-stranded DNA at the second phosphodiester bond 3' to a deoxyinosine leaving behind the intact lesion on the nicked DNA.</text>
</comment>
<keyword evidence="8 10" id="KW-0460">Magnesium</keyword>
<evidence type="ECO:0000256" key="5">
    <source>
        <dbReference type="ARBA" id="ARBA00022759"/>
    </source>
</evidence>